<dbReference type="EMBL" id="JBHSGD010000008">
    <property type="protein sequence ID" value="MFC4653161.1"/>
    <property type="molecule type" value="Genomic_DNA"/>
</dbReference>
<dbReference type="InterPro" id="IPR035093">
    <property type="entry name" value="RelE/ParE_toxin_dom_sf"/>
</dbReference>
<proteinExistence type="predicted"/>
<protein>
    <submittedName>
        <fullName evidence="2">Type II toxin-antitoxin system RelE/ParE family toxin</fullName>
    </submittedName>
</protein>
<dbReference type="Pfam" id="PF05016">
    <property type="entry name" value="ParE_toxin"/>
    <property type="match status" value="1"/>
</dbReference>
<accession>A0ABV9JFT6</accession>
<keyword evidence="3" id="KW-1185">Reference proteome</keyword>
<keyword evidence="1" id="KW-1277">Toxin-antitoxin system</keyword>
<comment type="caution">
    <text evidence="2">The sequence shown here is derived from an EMBL/GenBank/DDBJ whole genome shotgun (WGS) entry which is preliminary data.</text>
</comment>
<evidence type="ECO:0000256" key="1">
    <source>
        <dbReference type="ARBA" id="ARBA00022649"/>
    </source>
</evidence>
<gene>
    <name evidence="2" type="ORF">ACFO26_09625</name>
</gene>
<dbReference type="RefSeq" id="WP_213536331.1">
    <property type="nucleotide sequence ID" value="NZ_BOVQ01000006.1"/>
</dbReference>
<dbReference type="InterPro" id="IPR007712">
    <property type="entry name" value="RelE/ParE_toxin"/>
</dbReference>
<evidence type="ECO:0000313" key="3">
    <source>
        <dbReference type="Proteomes" id="UP001595987"/>
    </source>
</evidence>
<evidence type="ECO:0000313" key="2">
    <source>
        <dbReference type="EMBL" id="MFC4653161.1"/>
    </source>
</evidence>
<name>A0ABV9JFT6_9LACT</name>
<dbReference type="Gene3D" id="3.30.2310.20">
    <property type="entry name" value="RelE-like"/>
    <property type="match status" value="1"/>
</dbReference>
<organism evidence="2 3">
    <name type="scientific">Lactococcus nasutitermitis</name>
    <dbReference type="NCBI Taxonomy" id="1652957"/>
    <lineage>
        <taxon>Bacteria</taxon>
        <taxon>Bacillati</taxon>
        <taxon>Bacillota</taxon>
        <taxon>Bacilli</taxon>
        <taxon>Lactobacillales</taxon>
        <taxon>Streptococcaceae</taxon>
        <taxon>Lactococcus</taxon>
    </lineage>
</organism>
<sequence length="110" mass="12767">MQTYDVEIKLPVYEQIIEITKYIKNILIAPDAAQKRKNQILSDIRQLENFPERGFDADQKIGTKLLPNHKTFGLPIVNGKYILLYYIHEKTVTVIDLLPTQSDYAKLFLS</sequence>
<dbReference type="Proteomes" id="UP001595987">
    <property type="component" value="Unassembled WGS sequence"/>
</dbReference>
<reference evidence="3" key="1">
    <citation type="journal article" date="2019" name="Int. J. Syst. Evol. Microbiol.">
        <title>The Global Catalogue of Microorganisms (GCM) 10K type strain sequencing project: providing services to taxonomists for standard genome sequencing and annotation.</title>
        <authorList>
            <consortium name="The Broad Institute Genomics Platform"/>
            <consortium name="The Broad Institute Genome Sequencing Center for Infectious Disease"/>
            <person name="Wu L."/>
            <person name="Ma J."/>
        </authorList>
    </citation>
    <scope>NUCLEOTIDE SEQUENCE [LARGE SCALE GENOMIC DNA]</scope>
    <source>
        <strain evidence="3">CCUG 63287</strain>
    </source>
</reference>